<name>A0A8S5SRG2_9CAUD</name>
<reference evidence="1" key="1">
    <citation type="journal article" date="2021" name="Proc. Natl. Acad. Sci. U.S.A.">
        <title>A Catalog of Tens of Thousands of Viruses from Human Metagenomes Reveals Hidden Associations with Chronic Diseases.</title>
        <authorList>
            <person name="Tisza M.J."/>
            <person name="Buck C.B."/>
        </authorList>
    </citation>
    <scope>NUCLEOTIDE SEQUENCE</scope>
    <source>
        <strain evidence="1">CtRIT4</strain>
    </source>
</reference>
<proteinExistence type="predicted"/>
<evidence type="ECO:0000313" key="1">
    <source>
        <dbReference type="EMBL" id="DAF53637.1"/>
    </source>
</evidence>
<accession>A0A8S5SRG2</accession>
<sequence>MAVPATKRGETAMLYISNAEQLAAHIYRFVIVLSKRYSHAISDQLLQHSEEVVYHCRAANKVYVTDDATFEQRRSHLVEANSHLLHVESLLAVLCKMEMQVSAESGGKVKPPSESRYRGFAEMIEREYKLLAGCKSRDRQAYNKHKQAAGSGSIA</sequence>
<protein>
    <submittedName>
        <fullName evidence="1">23S rRNA-intervening sequence protein</fullName>
    </submittedName>
</protein>
<dbReference type="EMBL" id="BK032660">
    <property type="protein sequence ID" value="DAF53637.1"/>
    <property type="molecule type" value="Genomic_DNA"/>
</dbReference>
<organism evidence="1">
    <name type="scientific">Siphoviridae sp. ctRIT4</name>
    <dbReference type="NCBI Taxonomy" id="2827869"/>
    <lineage>
        <taxon>Viruses</taxon>
        <taxon>Duplodnaviria</taxon>
        <taxon>Heunggongvirae</taxon>
        <taxon>Uroviricota</taxon>
        <taxon>Caudoviricetes</taxon>
    </lineage>
</organism>